<dbReference type="InterPro" id="IPR013022">
    <property type="entry name" value="Xyl_isomerase-like_TIM-brl"/>
</dbReference>
<dbReference type="Proteomes" id="UP000199208">
    <property type="component" value="Unassembled WGS sequence"/>
</dbReference>
<evidence type="ECO:0000313" key="2">
    <source>
        <dbReference type="EMBL" id="SCZ77683.1"/>
    </source>
</evidence>
<evidence type="ECO:0000313" key="3">
    <source>
        <dbReference type="Proteomes" id="UP000199208"/>
    </source>
</evidence>
<gene>
    <name evidence="2" type="ORF">SAMN03080599_00881</name>
</gene>
<dbReference type="EMBL" id="FMWL01000003">
    <property type="protein sequence ID" value="SCZ77683.1"/>
    <property type="molecule type" value="Genomic_DNA"/>
</dbReference>
<organism evidence="2 3">
    <name type="scientific">Acidaminobacter hydrogenoformans DSM 2784</name>
    <dbReference type="NCBI Taxonomy" id="1120920"/>
    <lineage>
        <taxon>Bacteria</taxon>
        <taxon>Bacillati</taxon>
        <taxon>Bacillota</taxon>
        <taxon>Clostridia</taxon>
        <taxon>Peptostreptococcales</taxon>
        <taxon>Acidaminobacteraceae</taxon>
        <taxon>Acidaminobacter</taxon>
    </lineage>
</organism>
<dbReference type="AlphaFoldDB" id="A0A1G5RUB5"/>
<dbReference type="InterPro" id="IPR036237">
    <property type="entry name" value="Xyl_isomerase-like_sf"/>
</dbReference>
<dbReference type="RefSeq" id="WP_092589680.1">
    <property type="nucleotide sequence ID" value="NZ_FMWL01000003.1"/>
</dbReference>
<evidence type="ECO:0000259" key="1">
    <source>
        <dbReference type="Pfam" id="PF01261"/>
    </source>
</evidence>
<feature type="domain" description="Xylose isomerase-like TIM barrel" evidence="1">
    <location>
        <begin position="24"/>
        <end position="235"/>
    </location>
</feature>
<keyword evidence="3" id="KW-1185">Reference proteome</keyword>
<accession>A0A1G5RUB5</accession>
<reference evidence="2 3" key="1">
    <citation type="submission" date="2016-10" db="EMBL/GenBank/DDBJ databases">
        <authorList>
            <person name="de Groot N.N."/>
        </authorList>
    </citation>
    <scope>NUCLEOTIDE SEQUENCE [LARGE SCALE GENOMIC DNA]</scope>
    <source>
        <strain evidence="2 3">DSM 2784</strain>
    </source>
</reference>
<name>A0A1G5RUB5_9FIRM</name>
<dbReference type="SUPFAM" id="SSF51658">
    <property type="entry name" value="Xylose isomerase-like"/>
    <property type="match status" value="1"/>
</dbReference>
<protein>
    <recommendedName>
        <fullName evidence="1">Xylose isomerase-like TIM barrel domain-containing protein</fullName>
    </recommendedName>
</protein>
<dbReference type="Pfam" id="PF01261">
    <property type="entry name" value="AP_endonuc_2"/>
    <property type="match status" value="1"/>
</dbReference>
<proteinExistence type="predicted"/>
<dbReference type="Gene3D" id="3.20.20.150">
    <property type="entry name" value="Divalent-metal-dependent TIM barrel enzymes"/>
    <property type="match status" value="1"/>
</dbReference>
<dbReference type="STRING" id="1120920.SAMN03080599_00881"/>
<dbReference type="OrthoDB" id="1705770at2"/>
<sequence>MSMILGATYDESAVSPERDRAALEILSEAGFRSLELALHARALGSERAWALETAGRTLGFSFAFHAPDFAEPGAFDLKYVMAEGGSLRAFGHWIDECGAFGNGVQLIFHGGVLESDTLRFVDWALNRIEKSRGNQILLLENTFSPEPDCVRFGQSHEALLKVLETFAGCRQLGLCLDTAHWLRSQNCGQFPYSGEDICVSSPCHGEGNTHAIRIPNALLPFINRIHLHSVSTKTGRDHQGMTAMDKATESLLSPWLKGSEPSATHDPKDCVFSIEVLASALDEKSWIETVLESGAWLGKTGVLALKNSLR</sequence>